<feature type="compositionally biased region" description="Polar residues" evidence="1">
    <location>
        <begin position="239"/>
        <end position="255"/>
    </location>
</feature>
<dbReference type="Proteomes" id="UP001199106">
    <property type="component" value="Unassembled WGS sequence"/>
</dbReference>
<feature type="region of interest" description="Disordered" evidence="1">
    <location>
        <begin position="209"/>
        <end position="284"/>
    </location>
</feature>
<evidence type="ECO:0000313" key="3">
    <source>
        <dbReference type="EMBL" id="KAG9187626.1"/>
    </source>
</evidence>
<reference evidence="3" key="1">
    <citation type="submission" date="2021-07" db="EMBL/GenBank/DDBJ databases">
        <title>Genome Resource of American Ginseng Black Spot Pathogen Alternaria panax.</title>
        <authorList>
            <person name="Qiu C."/>
            <person name="Wang W."/>
            <person name="Liu Z."/>
        </authorList>
    </citation>
    <scope>NUCLEOTIDE SEQUENCE</scope>
    <source>
        <strain evidence="3">BNCC115425</strain>
    </source>
</reference>
<feature type="compositionally biased region" description="Polar residues" evidence="1">
    <location>
        <begin position="263"/>
        <end position="279"/>
    </location>
</feature>
<evidence type="ECO:0000256" key="1">
    <source>
        <dbReference type="SAM" id="MobiDB-lite"/>
    </source>
</evidence>
<dbReference type="EMBL" id="JAANER010000007">
    <property type="protein sequence ID" value="KAG9187626.1"/>
    <property type="molecule type" value="Genomic_DNA"/>
</dbReference>
<feature type="compositionally biased region" description="Polar residues" evidence="1">
    <location>
        <begin position="160"/>
        <end position="173"/>
    </location>
</feature>
<sequence length="408" mass="41136">MFLPLELLTLFFITNAAAAVPQLSFPPNVTAITPSEQSTISIATETTGIPDVTYDDIATLKLDGGLPPDSCATSFDPVRCSDPAPAPFAPTLPTETGWGEAGPASDRLVTLTPTKTTVTTIRPTIVNLETNTAEAGFDLDDSIQASGNNNGQPFLVTAAHTASSSNKPGQSGDSPVGGDAPSATGATSQQTGLNSLLLAIVSRLAGAPSNVQPASPTMKSLGQPLAPTDNSNRGGGAIVTNSLGQTGAAASNSNGRVGAPGQPATTPDSGMSGETNTASPPHVTPAAGTGYLKIRGSWVVTLTPGLSINLGGNMYPTMLELTTDATSNTLVTVSLSGTAVTATVRVALTTMTVPKSGFEASITDSARPGEQSTKLTTTSSKGASAGRRSDLEWWVGAVLGVLGFGVIL</sequence>
<protein>
    <submittedName>
        <fullName evidence="3">Uncharacterized protein</fullName>
    </submittedName>
</protein>
<feature type="chain" id="PRO_5041925135" evidence="2">
    <location>
        <begin position="19"/>
        <end position="408"/>
    </location>
</feature>
<gene>
    <name evidence="3" type="ORF">G6011_05497</name>
</gene>
<keyword evidence="4" id="KW-1185">Reference proteome</keyword>
<comment type="caution">
    <text evidence="3">The sequence shown here is derived from an EMBL/GenBank/DDBJ whole genome shotgun (WGS) entry which is preliminary data.</text>
</comment>
<feature type="signal peptide" evidence="2">
    <location>
        <begin position="1"/>
        <end position="18"/>
    </location>
</feature>
<evidence type="ECO:0000313" key="4">
    <source>
        <dbReference type="Proteomes" id="UP001199106"/>
    </source>
</evidence>
<keyword evidence="2" id="KW-0732">Signal</keyword>
<name>A0AAD4FDJ0_9PLEO</name>
<feature type="compositionally biased region" description="Polar residues" evidence="1">
    <location>
        <begin position="209"/>
        <end position="220"/>
    </location>
</feature>
<feature type="region of interest" description="Disordered" evidence="1">
    <location>
        <begin position="360"/>
        <end position="384"/>
    </location>
</feature>
<dbReference type="AlphaFoldDB" id="A0AAD4FDJ0"/>
<proteinExistence type="predicted"/>
<accession>A0AAD4FDJ0</accession>
<feature type="region of interest" description="Disordered" evidence="1">
    <location>
        <begin position="160"/>
        <end position="188"/>
    </location>
</feature>
<evidence type="ECO:0000256" key="2">
    <source>
        <dbReference type="SAM" id="SignalP"/>
    </source>
</evidence>
<feature type="compositionally biased region" description="Polar residues" evidence="1">
    <location>
        <begin position="370"/>
        <end position="382"/>
    </location>
</feature>
<organism evidence="3 4">
    <name type="scientific">Alternaria panax</name>
    <dbReference type="NCBI Taxonomy" id="48097"/>
    <lineage>
        <taxon>Eukaryota</taxon>
        <taxon>Fungi</taxon>
        <taxon>Dikarya</taxon>
        <taxon>Ascomycota</taxon>
        <taxon>Pezizomycotina</taxon>
        <taxon>Dothideomycetes</taxon>
        <taxon>Pleosporomycetidae</taxon>
        <taxon>Pleosporales</taxon>
        <taxon>Pleosporineae</taxon>
        <taxon>Pleosporaceae</taxon>
        <taxon>Alternaria</taxon>
        <taxon>Alternaria sect. Panax</taxon>
    </lineage>
</organism>